<reference evidence="1 2" key="2">
    <citation type="submission" date="2017-10" db="EMBL/GenBank/DDBJ databases">
        <title>Extensive intraspecific genome diversity in a model arbuscular mycorrhizal fungus.</title>
        <authorList>
            <person name="Chen E.C.H."/>
            <person name="Morin E."/>
            <person name="Baudet D."/>
            <person name="Noel J."/>
            <person name="Ndikumana S."/>
            <person name="Charron P."/>
            <person name="St-Onge C."/>
            <person name="Giorgi J."/>
            <person name="Grigoriev I.V."/>
            <person name="Roux C."/>
            <person name="Martin F.M."/>
            <person name="Corradi N."/>
        </authorList>
    </citation>
    <scope>NUCLEOTIDE SEQUENCE [LARGE SCALE GENOMIC DNA]</scope>
    <source>
        <strain evidence="1 2">C2</strain>
    </source>
</reference>
<evidence type="ECO:0008006" key="3">
    <source>
        <dbReference type="Google" id="ProtNLM"/>
    </source>
</evidence>
<evidence type="ECO:0000313" key="2">
    <source>
        <dbReference type="Proteomes" id="UP000233469"/>
    </source>
</evidence>
<comment type="caution">
    <text evidence="1">The sequence shown here is derived from an EMBL/GenBank/DDBJ whole genome shotgun (WGS) entry which is preliminary data.</text>
</comment>
<gene>
    <name evidence="1" type="ORF">RhiirC2_856438</name>
</gene>
<dbReference type="VEuPathDB" id="FungiDB:RhiirA1_535015"/>
<evidence type="ECO:0000313" key="1">
    <source>
        <dbReference type="EMBL" id="PKK61138.1"/>
    </source>
</evidence>
<proteinExistence type="predicted"/>
<name>A0A2N1MHK9_9GLOM</name>
<sequence length="371" mass="42941">MVTVPEALTRQTIVNDLDIIPNVEDVTPEICSTPLVDKGFTWHGTLGILIPDELLPYVDKPVYTSKRQERINGLTHPPGSAPWRHAIELRRESAERAWAFNKRYDERSIKAKLWGTSVNRIDYREGLVDDLTGFQNHYHEKITKVASKRQAKLSSNYRDYMDQLTYEPNYRYKGDTSDDTRLLELRPRKRPTNTVTTLDRSSDSVKKLRLDLKLLTDDILTIDVFILDIILQLKTIKIVLSIPPMTVFTGGECLATLYCEYCVQNYLKENFSNWTSGNDDIDNLIQECQIEALGPENIVEWIPYSNLKKIKYLTKGGFSEIYTAGWINGMYSKWDSEKKQLTRHGYHDIVLKKLENVESANQSWFEEHVVI</sequence>
<dbReference type="EMBL" id="LLXL01002325">
    <property type="protein sequence ID" value="PKK61138.1"/>
    <property type="molecule type" value="Genomic_DNA"/>
</dbReference>
<protein>
    <recommendedName>
        <fullName evidence="3">Protein kinase domain-containing protein</fullName>
    </recommendedName>
</protein>
<accession>A0A2N1MHK9</accession>
<dbReference type="Proteomes" id="UP000233469">
    <property type="component" value="Unassembled WGS sequence"/>
</dbReference>
<dbReference type="AlphaFoldDB" id="A0A2N1MHK9"/>
<reference evidence="1 2" key="1">
    <citation type="submission" date="2016-04" db="EMBL/GenBank/DDBJ databases">
        <title>Genome analyses suggest a sexual origin of heterokaryosis in a supposedly ancient asexual fungus.</title>
        <authorList>
            <person name="Ropars J."/>
            <person name="Sedzielewska K."/>
            <person name="Noel J."/>
            <person name="Charron P."/>
            <person name="Farinelli L."/>
            <person name="Marton T."/>
            <person name="Kruger M."/>
            <person name="Pelin A."/>
            <person name="Brachmann A."/>
            <person name="Corradi N."/>
        </authorList>
    </citation>
    <scope>NUCLEOTIDE SEQUENCE [LARGE SCALE GENOMIC DNA]</scope>
    <source>
        <strain evidence="1 2">C2</strain>
    </source>
</reference>
<organism evidence="1 2">
    <name type="scientific">Rhizophagus irregularis</name>
    <dbReference type="NCBI Taxonomy" id="588596"/>
    <lineage>
        <taxon>Eukaryota</taxon>
        <taxon>Fungi</taxon>
        <taxon>Fungi incertae sedis</taxon>
        <taxon>Mucoromycota</taxon>
        <taxon>Glomeromycotina</taxon>
        <taxon>Glomeromycetes</taxon>
        <taxon>Glomerales</taxon>
        <taxon>Glomeraceae</taxon>
        <taxon>Rhizophagus</taxon>
    </lineage>
</organism>